<feature type="compositionally biased region" description="Basic and acidic residues" evidence="4">
    <location>
        <begin position="1"/>
        <end position="13"/>
    </location>
</feature>
<feature type="domain" description="PPIase FKBP-type" evidence="5">
    <location>
        <begin position="35"/>
        <end position="134"/>
    </location>
</feature>
<dbReference type="Proteomes" id="UP001165060">
    <property type="component" value="Unassembled WGS sequence"/>
</dbReference>
<comment type="catalytic activity">
    <reaction evidence="3">
        <text>[protein]-peptidylproline (omega=180) = [protein]-peptidylproline (omega=0)</text>
        <dbReference type="Rhea" id="RHEA:16237"/>
        <dbReference type="Rhea" id="RHEA-COMP:10747"/>
        <dbReference type="Rhea" id="RHEA-COMP:10748"/>
        <dbReference type="ChEBI" id="CHEBI:83833"/>
        <dbReference type="ChEBI" id="CHEBI:83834"/>
        <dbReference type="EC" id="5.2.1.8"/>
    </reaction>
</comment>
<evidence type="ECO:0000256" key="4">
    <source>
        <dbReference type="SAM" id="MobiDB-lite"/>
    </source>
</evidence>
<evidence type="ECO:0000256" key="2">
    <source>
        <dbReference type="ARBA" id="ARBA00023043"/>
    </source>
</evidence>
<dbReference type="InterPro" id="IPR036770">
    <property type="entry name" value="Ankyrin_rpt-contain_sf"/>
</dbReference>
<keyword evidence="3" id="KW-0697">Rotamase</keyword>
<keyword evidence="2" id="KW-0040">ANK repeat</keyword>
<accession>A0ABQ6N9K2</accession>
<keyword evidence="7" id="KW-1185">Reference proteome</keyword>
<comment type="caution">
    <text evidence="6">The sequence shown here is derived from an EMBL/GenBank/DDBJ whole genome shotgun (WGS) entry which is preliminary data.</text>
</comment>
<dbReference type="Gene3D" id="3.10.50.40">
    <property type="match status" value="1"/>
</dbReference>
<evidence type="ECO:0000313" key="7">
    <source>
        <dbReference type="Proteomes" id="UP001165060"/>
    </source>
</evidence>
<dbReference type="PANTHER" id="PTHR24171:SF8">
    <property type="entry name" value="BRCA1-ASSOCIATED RING DOMAIN PROTEIN 1"/>
    <property type="match status" value="1"/>
</dbReference>
<dbReference type="Pfam" id="PF12796">
    <property type="entry name" value="Ank_2"/>
    <property type="match status" value="1"/>
</dbReference>
<proteinExistence type="predicted"/>
<feature type="region of interest" description="Disordered" evidence="4">
    <location>
        <begin position="1"/>
        <end position="21"/>
    </location>
</feature>
<keyword evidence="1" id="KW-0677">Repeat</keyword>
<evidence type="ECO:0000259" key="5">
    <source>
        <dbReference type="PROSITE" id="PS50059"/>
    </source>
</evidence>
<dbReference type="EMBL" id="BRYB01001130">
    <property type="protein sequence ID" value="GMI43534.1"/>
    <property type="molecule type" value="Genomic_DNA"/>
</dbReference>
<organism evidence="6 7">
    <name type="scientific">Tetraparma gracilis</name>
    <dbReference type="NCBI Taxonomy" id="2962635"/>
    <lineage>
        <taxon>Eukaryota</taxon>
        <taxon>Sar</taxon>
        <taxon>Stramenopiles</taxon>
        <taxon>Ochrophyta</taxon>
        <taxon>Bolidophyceae</taxon>
        <taxon>Parmales</taxon>
        <taxon>Triparmaceae</taxon>
        <taxon>Tetraparma</taxon>
    </lineage>
</organism>
<dbReference type="SUPFAM" id="SSF48403">
    <property type="entry name" value="Ankyrin repeat"/>
    <property type="match status" value="1"/>
</dbReference>
<dbReference type="EC" id="5.2.1.8" evidence="3"/>
<keyword evidence="3" id="KW-0413">Isomerase</keyword>
<dbReference type="InterPro" id="IPR002110">
    <property type="entry name" value="Ankyrin_rpt"/>
</dbReference>
<evidence type="ECO:0000256" key="3">
    <source>
        <dbReference type="PROSITE-ProRule" id="PRU00277"/>
    </source>
</evidence>
<dbReference type="PANTHER" id="PTHR24171">
    <property type="entry name" value="ANKYRIN REPEAT DOMAIN-CONTAINING PROTEIN 39-RELATED"/>
    <property type="match status" value="1"/>
</dbReference>
<evidence type="ECO:0000256" key="1">
    <source>
        <dbReference type="ARBA" id="ARBA00022737"/>
    </source>
</evidence>
<evidence type="ECO:0000313" key="6">
    <source>
        <dbReference type="EMBL" id="GMI43534.1"/>
    </source>
</evidence>
<gene>
    <name evidence="6" type="ORF">TeGR_g13212</name>
</gene>
<name>A0ABQ6N9K2_9STRA</name>
<protein>
    <recommendedName>
        <fullName evidence="3">peptidylprolyl isomerase</fullName>
        <ecNumber evidence="3">5.2.1.8</ecNumber>
    </recommendedName>
</protein>
<dbReference type="Pfam" id="PF00254">
    <property type="entry name" value="FKBP_C"/>
    <property type="match status" value="1"/>
</dbReference>
<dbReference type="Gene3D" id="1.25.40.20">
    <property type="entry name" value="Ankyrin repeat-containing domain"/>
    <property type="match status" value="1"/>
</dbReference>
<dbReference type="SMART" id="SM00248">
    <property type="entry name" value="ANK"/>
    <property type="match status" value="3"/>
</dbReference>
<sequence>MSTETEKVYERTEPQTQKVSSTSLFLPADCSRTASATDHVVVKVTLSNGEDLTDQILPPTAVSGQLGGGRLIDGLSEGVEGMCVGERRNVIAPAPRAYRVEHAGQKEPFLGEALGRVQKEVHLLYMEVELTQLVSDKHFQVFGCLDDRDACALKVLQDPAFDMVIYDRHGATPLMGAITAGMFQAVALLLNKKPASMPINQYINVAKSSGHNAVVYATQLKDSAILKSLLKRGADPNSKLADAAGGWSCMHIAASKGSEWKGHLKMLLEYGGDPYAVNAAGQSILDVVDAKPPTWRIKVMDLLNDAIDALDEADEEAEEAAREEL</sequence>
<dbReference type="InterPro" id="IPR046357">
    <property type="entry name" value="PPIase_dom_sf"/>
</dbReference>
<dbReference type="PROSITE" id="PS50059">
    <property type="entry name" value="FKBP_PPIASE"/>
    <property type="match status" value="1"/>
</dbReference>
<reference evidence="6 7" key="1">
    <citation type="journal article" date="2023" name="Commun. Biol.">
        <title>Genome analysis of Parmales, the sister group of diatoms, reveals the evolutionary specialization of diatoms from phago-mixotrophs to photoautotrophs.</title>
        <authorList>
            <person name="Ban H."/>
            <person name="Sato S."/>
            <person name="Yoshikawa S."/>
            <person name="Yamada K."/>
            <person name="Nakamura Y."/>
            <person name="Ichinomiya M."/>
            <person name="Sato N."/>
            <person name="Blanc-Mathieu R."/>
            <person name="Endo H."/>
            <person name="Kuwata A."/>
            <person name="Ogata H."/>
        </authorList>
    </citation>
    <scope>NUCLEOTIDE SEQUENCE [LARGE SCALE GENOMIC DNA]</scope>
</reference>
<dbReference type="InterPro" id="IPR001179">
    <property type="entry name" value="PPIase_FKBP_dom"/>
</dbReference>
<dbReference type="SUPFAM" id="SSF54534">
    <property type="entry name" value="FKBP-like"/>
    <property type="match status" value="1"/>
</dbReference>